<feature type="transmembrane region" description="Helical" evidence="2">
    <location>
        <begin position="30"/>
        <end position="52"/>
    </location>
</feature>
<name>A0A1E5L0B1_9ENTE</name>
<comment type="caution">
    <text evidence="3">The sequence shown here is derived from an EMBL/GenBank/DDBJ whole genome shotgun (WGS) entry which is preliminary data.</text>
</comment>
<gene>
    <name evidence="3" type="ORF">BCR26_08690</name>
</gene>
<dbReference type="STRING" id="762845.BCR26_08690"/>
<proteinExistence type="predicted"/>
<dbReference type="Proteomes" id="UP000095256">
    <property type="component" value="Unassembled WGS sequence"/>
</dbReference>
<keyword evidence="2" id="KW-1133">Transmembrane helix</keyword>
<dbReference type="AlphaFoldDB" id="A0A1E5L0B1"/>
<dbReference type="RefSeq" id="WP_069697421.1">
    <property type="nucleotide sequence ID" value="NZ_JAGGMA010000012.1"/>
</dbReference>
<evidence type="ECO:0000313" key="4">
    <source>
        <dbReference type="Proteomes" id="UP000095256"/>
    </source>
</evidence>
<feature type="coiled-coil region" evidence="1">
    <location>
        <begin position="206"/>
        <end position="283"/>
    </location>
</feature>
<reference evidence="3 4" key="1">
    <citation type="submission" date="2016-09" db="EMBL/GenBank/DDBJ databases">
        <authorList>
            <person name="Capua I."/>
            <person name="De Benedictis P."/>
            <person name="Joannis T."/>
            <person name="Lombin L.H."/>
            <person name="Cattoli G."/>
        </authorList>
    </citation>
    <scope>NUCLEOTIDE SEQUENCE [LARGE SCALE GENOMIC DNA]</scope>
    <source>
        <strain evidence="3 4">LMG 25899</strain>
    </source>
</reference>
<keyword evidence="4" id="KW-1185">Reference proteome</keyword>
<protein>
    <submittedName>
        <fullName evidence="3">Uncharacterized protein</fullName>
    </submittedName>
</protein>
<evidence type="ECO:0000313" key="3">
    <source>
        <dbReference type="EMBL" id="OEH83548.1"/>
    </source>
</evidence>
<organism evidence="3 4">
    <name type="scientific">Enterococcus rivorum</name>
    <dbReference type="NCBI Taxonomy" id="762845"/>
    <lineage>
        <taxon>Bacteria</taxon>
        <taxon>Bacillati</taxon>
        <taxon>Bacillota</taxon>
        <taxon>Bacilli</taxon>
        <taxon>Lactobacillales</taxon>
        <taxon>Enterococcaceae</taxon>
        <taxon>Enterococcus</taxon>
    </lineage>
</organism>
<keyword evidence="2" id="KW-0472">Membrane</keyword>
<keyword evidence="1" id="KW-0175">Coiled coil</keyword>
<evidence type="ECO:0000256" key="1">
    <source>
        <dbReference type="SAM" id="Coils"/>
    </source>
</evidence>
<accession>A0A1E5L0B1</accession>
<dbReference type="EMBL" id="MIEK01000005">
    <property type="protein sequence ID" value="OEH83548.1"/>
    <property type="molecule type" value="Genomic_DNA"/>
</dbReference>
<keyword evidence="2" id="KW-0812">Transmembrane</keyword>
<evidence type="ECO:0000256" key="2">
    <source>
        <dbReference type="SAM" id="Phobius"/>
    </source>
</evidence>
<sequence>MESGRNQNWLDRLRDRWEAMETKRRRHQSIWYIVYFVVVVLTYTTMISYGVFVESGSDIRSTKVGSKVIIGGVQYEFIEKKVDKEKRTAVFTLANPEPSLNDLSKELVPTVEFFNAENVKVKMEVITGDKGYYTLYMSSLPEKWEAFRVSLQFAKEEKSGGQVIVASKKEQNVKVVKPSKQLVLLNSFEYQISKKKKLIQANNKEVRKNEQSIEVNNKNIQQYEDEKEFQTEEEVVQTNIAIEQVKAANITNEGNIQRIKSENQEIEKQISKIQERIEKETTE</sequence>